<dbReference type="RefSeq" id="WP_155070805.1">
    <property type="nucleotide sequence ID" value="NZ_WIXO01000001.1"/>
</dbReference>
<dbReference type="EMBL" id="WIXO01000001">
    <property type="protein sequence ID" value="MTE19464.1"/>
    <property type="molecule type" value="Genomic_DNA"/>
</dbReference>
<reference evidence="2 3" key="1">
    <citation type="submission" date="2019-11" db="EMBL/GenBank/DDBJ databases">
        <authorList>
            <person name="Yuan L."/>
        </authorList>
    </citation>
    <scope>NUCLEOTIDE SEQUENCE [LARGE SCALE GENOMIC DNA]</scope>
    <source>
        <strain evidence="2 3">TRM43335</strain>
    </source>
</reference>
<name>A0A6G2BB65_9ACTN</name>
<evidence type="ECO:0000313" key="2">
    <source>
        <dbReference type="EMBL" id="MTE19464.1"/>
    </source>
</evidence>
<feature type="compositionally biased region" description="Basic and acidic residues" evidence="1">
    <location>
        <begin position="57"/>
        <end position="67"/>
    </location>
</feature>
<sequence length="67" mass="7206">MSISAAAGPGPDHRDPVSALDFTDPLSRPSADDTDRGWGEGSETWTGSDTDTADLSRFLEERPPHHL</sequence>
<evidence type="ECO:0000256" key="1">
    <source>
        <dbReference type="SAM" id="MobiDB-lite"/>
    </source>
</evidence>
<feature type="region of interest" description="Disordered" evidence="1">
    <location>
        <begin position="1"/>
        <end position="67"/>
    </location>
</feature>
<proteinExistence type="predicted"/>
<dbReference type="OrthoDB" id="4843807at2"/>
<organism evidence="2 3">
    <name type="scientific">Streptomyces taklimakanensis</name>
    <dbReference type="NCBI Taxonomy" id="2569853"/>
    <lineage>
        <taxon>Bacteria</taxon>
        <taxon>Bacillati</taxon>
        <taxon>Actinomycetota</taxon>
        <taxon>Actinomycetes</taxon>
        <taxon>Kitasatosporales</taxon>
        <taxon>Streptomycetaceae</taxon>
        <taxon>Streptomyces</taxon>
    </lineage>
</organism>
<protein>
    <submittedName>
        <fullName evidence="2">Uncharacterized protein</fullName>
    </submittedName>
</protein>
<dbReference type="AlphaFoldDB" id="A0A6G2BB65"/>
<dbReference type="Proteomes" id="UP000473014">
    <property type="component" value="Unassembled WGS sequence"/>
</dbReference>
<keyword evidence="3" id="KW-1185">Reference proteome</keyword>
<evidence type="ECO:0000313" key="3">
    <source>
        <dbReference type="Proteomes" id="UP000473014"/>
    </source>
</evidence>
<comment type="caution">
    <text evidence="2">The sequence shown here is derived from an EMBL/GenBank/DDBJ whole genome shotgun (WGS) entry which is preliminary data.</text>
</comment>
<accession>A0A6G2BB65</accession>
<gene>
    <name evidence="2" type="ORF">F0L17_10055</name>
</gene>